<evidence type="ECO:0000259" key="7">
    <source>
        <dbReference type="SMART" id="SM01168"/>
    </source>
</evidence>
<organism evidence="8">
    <name type="scientific">Melanaphis sacchari</name>
    <dbReference type="NCBI Taxonomy" id="742174"/>
    <lineage>
        <taxon>Eukaryota</taxon>
        <taxon>Metazoa</taxon>
        <taxon>Ecdysozoa</taxon>
        <taxon>Arthropoda</taxon>
        <taxon>Hexapoda</taxon>
        <taxon>Insecta</taxon>
        <taxon>Pterygota</taxon>
        <taxon>Neoptera</taxon>
        <taxon>Paraneoptera</taxon>
        <taxon>Hemiptera</taxon>
        <taxon>Sternorrhyncha</taxon>
        <taxon>Aphidomorpha</taxon>
        <taxon>Aphidoidea</taxon>
        <taxon>Aphididae</taxon>
        <taxon>Aphidini</taxon>
        <taxon>Melanaphis</taxon>
    </lineage>
</organism>
<evidence type="ECO:0000256" key="3">
    <source>
        <dbReference type="ARBA" id="ARBA00022723"/>
    </source>
</evidence>
<evidence type="ECO:0000313" key="8">
    <source>
        <dbReference type="EMBL" id="MBW13855.1"/>
    </source>
</evidence>
<dbReference type="EMBL" id="GFXV01002050">
    <property type="protein sequence ID" value="MBW13855.1"/>
    <property type="molecule type" value="Transcribed_RNA"/>
</dbReference>
<evidence type="ECO:0000256" key="6">
    <source>
        <dbReference type="ARBA" id="ARBA00023242"/>
    </source>
</evidence>
<dbReference type="InterPro" id="IPR015021">
    <property type="entry name" value="C11orf54_DUF1907"/>
</dbReference>
<accession>A0A2H8TIA7</accession>
<dbReference type="GO" id="GO:0008270">
    <property type="term" value="F:zinc ion binding"/>
    <property type="evidence" value="ECO:0007669"/>
    <property type="project" value="TreeGrafter"/>
</dbReference>
<feature type="domain" description="DUF1907" evidence="7">
    <location>
        <begin position="35"/>
        <end position="316"/>
    </location>
</feature>
<sequence>MATENYNFPSTLNINELPVVHIKLNTPPLSCIVKAILPELLKNYENASAEVVQCPDLTQPPFNLVSEGLSGNENVFDIGEITNMIPSIKREKLYNIKDLKQITGSDPLVIFGACAGPYPFLGIDSECVVNVKMTGDQVENGTHAHMTKSNDDPECCHKMLPNDEMRFSFLANFFTSNGFKGEVLKIVCEVRKGPLSFSMCIREALVKHFGDEIIAIGGVIFIENGKVKVHVIKPSFMKKPSKSEKELENLVHFIELSPPLAGVGCIVSHNPGLNLRCQHFHLYSDHNQGGHYHNDTEPNTIKYTGYFGVSKQFTKID</sequence>
<dbReference type="OrthoDB" id="5119241at2759"/>
<keyword evidence="3" id="KW-0479">Metal-binding</keyword>
<comment type="subunit">
    <text evidence="2">Monomer.</text>
</comment>
<comment type="subcellular location">
    <subcellularLocation>
        <location evidence="1">Nucleus</location>
    </subcellularLocation>
</comment>
<name>A0A2H8TIA7_9HEMI</name>
<evidence type="ECO:0000256" key="4">
    <source>
        <dbReference type="ARBA" id="ARBA00022801"/>
    </source>
</evidence>
<evidence type="ECO:0000256" key="5">
    <source>
        <dbReference type="ARBA" id="ARBA00022833"/>
    </source>
</evidence>
<dbReference type="GO" id="GO:0005634">
    <property type="term" value="C:nucleus"/>
    <property type="evidence" value="ECO:0007669"/>
    <property type="project" value="UniProtKB-SubCell"/>
</dbReference>
<dbReference type="AlphaFoldDB" id="A0A2H8TIA7"/>
<keyword evidence="5" id="KW-0862">Zinc</keyword>
<dbReference type="CDD" id="cd17298">
    <property type="entry name" value="DUF1907"/>
    <property type="match status" value="1"/>
</dbReference>
<dbReference type="Pfam" id="PF08925">
    <property type="entry name" value="DUF1907"/>
    <property type="match status" value="1"/>
</dbReference>
<gene>
    <name evidence="8" type="primary">CK054_4</name>
</gene>
<reference evidence="8" key="1">
    <citation type="submission" date="2017-10" db="EMBL/GenBank/DDBJ databases">
        <title>Transcriptome Assembly of Sugarcane Aphid Adults.</title>
        <authorList>
            <person name="Scully E.D."/>
            <person name="Palmer N.A."/>
            <person name="Geib S.M."/>
            <person name="Sarath G."/>
            <person name="Sattler S.E."/>
        </authorList>
    </citation>
    <scope>NUCLEOTIDE SEQUENCE</scope>
    <source>
        <tissue evidence="8">Whole body</tissue>
    </source>
</reference>
<protein>
    <submittedName>
        <fullName evidence="8">Ester hydrolase C11orf54</fullName>
    </submittedName>
</protein>
<proteinExistence type="predicted"/>
<dbReference type="PANTHER" id="PTHR13204:SF1">
    <property type="entry name" value="ESTER HYDROLASE C11ORF54"/>
    <property type="match status" value="1"/>
</dbReference>
<keyword evidence="6" id="KW-0539">Nucleus</keyword>
<keyword evidence="4 8" id="KW-0378">Hydrolase</keyword>
<dbReference type="SMART" id="SM01168">
    <property type="entry name" value="DUF1907"/>
    <property type="match status" value="1"/>
</dbReference>
<dbReference type="GO" id="GO:0016788">
    <property type="term" value="F:hydrolase activity, acting on ester bonds"/>
    <property type="evidence" value="ECO:0007669"/>
    <property type="project" value="TreeGrafter"/>
</dbReference>
<dbReference type="PANTHER" id="PTHR13204">
    <property type="entry name" value="PTD012 PROTEIN"/>
    <property type="match status" value="1"/>
</dbReference>
<evidence type="ECO:0000256" key="1">
    <source>
        <dbReference type="ARBA" id="ARBA00004123"/>
    </source>
</evidence>
<evidence type="ECO:0000256" key="2">
    <source>
        <dbReference type="ARBA" id="ARBA00011245"/>
    </source>
</evidence>
<dbReference type="SUPFAM" id="SSF117856">
    <property type="entry name" value="AF0104/ALDC/Ptd012-like"/>
    <property type="match status" value="1"/>
</dbReference>